<feature type="signal peptide" evidence="15">
    <location>
        <begin position="1"/>
        <end position="23"/>
    </location>
</feature>
<sequence>MVSFVQKGTWLLFALLHPTVILAQQEVVEGGCSHLGQSYADRDVWKPEPCQICVCDSGSVLCDDIICDDQELDCPNPEIPFGECCAVCPQPPTAPTRPPNGHGPQGPKGDPGPPGIPGRNGDPGLPGLPGSPGSPGPPGICESCPTGNQNYDRYINMILSTWSLCYRTILPSMRRMMSSLEYQEDSQAIPGQLVHPAHPVPLVHPVILVPLVLQDTKVPLVNLGKLVLQGNQEDPDDLESEDCLALQVKMAFQVKMDLLERWVQEGLLVREDDQDFLELQGLEVMMELEEVMDNQVPLVPLELQDSLVPLVLRVKLDLRDLLVQVAPLDKEENLDLRDMLVLQVFLALLGVMVVLVVKVKWVNPVRMGPKESQDHVVNAGKLVLQAFQDLRVRMAKTVLLENLVRTDFPELQEKGVCLDSEDLLEQMAFQEKRVCPVVLEDQAAMGNQGLPEVKEKVVDQVLQAHLVPEVSLVSWVSLVLKEMMVLLERMENVVVLEVLALRVLLERMVRLDLRVPQDLPDQVVTKETQDPLVHKDYKACLERVVLQEKMENLVNLAQRVRLVHLELQEARDIPFSYYRVILVPPVNVDLLDLQGPLGLEGELAPLVPKEERALLVPLGHLVMLVHLVCKECLEKEGVLEALVQKVTRVSPAVQVSMVRQGKMVQGVLLVLLVPLAQLVSLEIRVREVNMGHQDLPAFLVLLARTVSLVVKVKEVLLVRKVKEALLESQGPPEVLGLPVPLVPQVSKANVAVLVVLVLLASLVVVVFLVLLAIMVTQAPQAPVVLQAKMAPQVQLVVMVLLAALGCLDQRVMLASRVRRDHLAPRALREFQAHLDLQGLLEHEVLQAHQACQVVGAAPAHRAPRVKMGNQELVVSMENVVLLEPRVFLVWLVQLVNLEEMETLDQMVCQAEMDLLVARVTVVKMALLAPLVLLVIQARLALSVQLERVVTEEKLALLVLLVPQVLLVQEVLLVPKAHVVTKVKRVNVVLMASKDIADSLVTQVPQVPRVPLVTKVQSVVQDLQAPEDLLDPVGPLAKMEQVDTLVPSDHQGLEVTEAKEDLREKKTFLTVYQGSPGHPGQPGPPGPPGAPGPCCGGGVAAIAGIGGEKSGGFAPYYGDEPMDYKINTDEIMTSLKSVNGQIESLLSPDGSRKNPARNCRDLKFCHPELKSGEYWVDPNQGCKMDAIKVYCNMETGETCINASPLTIPRKNWWTNSAAEKKHVWFGESMDGGFQFSYGNPELPEDVLDVQLAFLRLLSSQASQNITYHCKNSIAYMDHASGNVKKALRLMGSNEGEFKAEGNGKFTYSVLEDGCTKHTGEWGKTVFEYRTRKAVRLPIVDIAPFDIGGPDQEFGVDVGPVCFL</sequence>
<keyword evidence="8" id="KW-0106">Calcium</keyword>
<feature type="domain" description="Fibrillar collagen NC1" evidence="17">
    <location>
        <begin position="1128"/>
        <end position="1362"/>
    </location>
</feature>
<dbReference type="PROSITE" id="PS01208">
    <property type="entry name" value="VWFC_1"/>
    <property type="match status" value="1"/>
</dbReference>
<evidence type="ECO:0000313" key="18">
    <source>
        <dbReference type="EMBL" id="KAJ8796091.1"/>
    </source>
</evidence>
<name>A0AB34HTD3_ESCRO</name>
<dbReference type="InterPro" id="IPR001007">
    <property type="entry name" value="VWF_dom"/>
</dbReference>
<dbReference type="Proteomes" id="UP001159641">
    <property type="component" value="Unassembled WGS sequence"/>
</dbReference>
<dbReference type="GO" id="GO:0046872">
    <property type="term" value="F:metal ion binding"/>
    <property type="evidence" value="ECO:0007669"/>
    <property type="project" value="UniProtKB-KW"/>
</dbReference>
<feature type="region of interest" description="Disordered" evidence="13">
    <location>
        <begin position="95"/>
        <end position="141"/>
    </location>
</feature>
<proteinExistence type="predicted"/>
<evidence type="ECO:0008006" key="20">
    <source>
        <dbReference type="Google" id="ProtNLM"/>
    </source>
</evidence>
<dbReference type="FunFam" id="2.60.120.1000:FF:000001">
    <property type="entry name" value="Collagen alpha-1 type I chain"/>
    <property type="match status" value="1"/>
</dbReference>
<feature type="transmembrane region" description="Helical" evidence="14">
    <location>
        <begin position="339"/>
        <end position="357"/>
    </location>
</feature>
<feature type="region of interest" description="Disordered" evidence="13">
    <location>
        <begin position="1072"/>
        <end position="1091"/>
    </location>
</feature>
<dbReference type="SMART" id="SM00038">
    <property type="entry name" value="COLFI"/>
    <property type="match status" value="1"/>
</dbReference>
<dbReference type="SUPFAM" id="SSF57603">
    <property type="entry name" value="FnI-like domain"/>
    <property type="match status" value="1"/>
</dbReference>
<feature type="transmembrane region" description="Helical" evidence="14">
    <location>
        <begin position="795"/>
        <end position="813"/>
    </location>
</feature>
<keyword evidence="7" id="KW-0677">Repeat</keyword>
<gene>
    <name evidence="18" type="ORF">J1605_018186</name>
</gene>
<evidence type="ECO:0000256" key="10">
    <source>
        <dbReference type="ARBA" id="ARBA00023157"/>
    </source>
</evidence>
<dbReference type="GO" id="GO:0005615">
    <property type="term" value="C:extracellular space"/>
    <property type="evidence" value="ECO:0007669"/>
    <property type="project" value="TreeGrafter"/>
</dbReference>
<keyword evidence="14" id="KW-1133">Transmembrane helix</keyword>
<comment type="subcellular location">
    <subcellularLocation>
        <location evidence="1">Secreted</location>
    </subcellularLocation>
</comment>
<reference evidence="18 19" key="1">
    <citation type="submission" date="2022-11" db="EMBL/GenBank/DDBJ databases">
        <title>Whole genome sequence of Eschrichtius robustus ER-17-0199.</title>
        <authorList>
            <person name="Bruniche-Olsen A."/>
            <person name="Black A.N."/>
            <person name="Fields C.J."/>
            <person name="Walden K."/>
            <person name="Dewoody J.A."/>
        </authorList>
    </citation>
    <scope>NUCLEOTIDE SEQUENCE [LARGE SCALE GENOMIC DNA]</scope>
    <source>
        <strain evidence="18">ER-17-0199</strain>
        <tissue evidence="18">Blubber</tissue>
    </source>
</reference>
<dbReference type="Pfam" id="PF00093">
    <property type="entry name" value="VWC"/>
    <property type="match status" value="1"/>
</dbReference>
<keyword evidence="4" id="KW-0479">Metal-binding</keyword>
<keyword evidence="14" id="KW-0812">Transmembrane</keyword>
<keyword evidence="5 15" id="KW-0732">Signal</keyword>
<feature type="transmembrane region" description="Helical" evidence="14">
    <location>
        <begin position="915"/>
        <end position="935"/>
    </location>
</feature>
<keyword evidence="9" id="KW-0176">Collagen</keyword>
<organism evidence="18 19">
    <name type="scientific">Eschrichtius robustus</name>
    <name type="common">California gray whale</name>
    <name type="synonym">Eschrichtius gibbosus</name>
    <dbReference type="NCBI Taxonomy" id="9764"/>
    <lineage>
        <taxon>Eukaryota</taxon>
        <taxon>Metazoa</taxon>
        <taxon>Chordata</taxon>
        <taxon>Craniata</taxon>
        <taxon>Vertebrata</taxon>
        <taxon>Euteleostomi</taxon>
        <taxon>Mammalia</taxon>
        <taxon>Eutheria</taxon>
        <taxon>Laurasiatheria</taxon>
        <taxon>Artiodactyla</taxon>
        <taxon>Whippomorpha</taxon>
        <taxon>Cetacea</taxon>
        <taxon>Mysticeti</taxon>
        <taxon>Eschrichtiidae</taxon>
        <taxon>Eschrichtius</taxon>
    </lineage>
</organism>
<evidence type="ECO:0000259" key="17">
    <source>
        <dbReference type="PROSITE" id="PS51461"/>
    </source>
</evidence>
<evidence type="ECO:0000259" key="16">
    <source>
        <dbReference type="PROSITE" id="PS50184"/>
    </source>
</evidence>
<dbReference type="InterPro" id="IPR000885">
    <property type="entry name" value="Fib_collagen_C"/>
</dbReference>
<accession>A0AB34HTD3</accession>
<dbReference type="InterPro" id="IPR051077">
    <property type="entry name" value="Ca-dependent_lectin"/>
</dbReference>
<evidence type="ECO:0000256" key="8">
    <source>
        <dbReference type="ARBA" id="ARBA00022837"/>
    </source>
</evidence>
<feature type="compositionally biased region" description="Pro residues" evidence="13">
    <location>
        <begin position="1078"/>
        <end position="1090"/>
    </location>
</feature>
<feature type="domain" description="VWFC" evidence="16">
    <location>
        <begin position="30"/>
        <end position="89"/>
    </location>
</feature>
<dbReference type="FunFam" id="2.10.70.10:FF:000013">
    <property type="entry name" value="Collagen, type I, alpha 1"/>
    <property type="match status" value="1"/>
</dbReference>
<evidence type="ECO:0000256" key="15">
    <source>
        <dbReference type="SAM" id="SignalP"/>
    </source>
</evidence>
<dbReference type="PANTHER" id="PTHR24024:SF19">
    <property type="entry name" value="FARMER, ISOFORM H"/>
    <property type="match status" value="1"/>
</dbReference>
<dbReference type="SMART" id="SM00214">
    <property type="entry name" value="VWC"/>
    <property type="match status" value="1"/>
</dbReference>
<keyword evidence="14" id="KW-0472">Membrane</keyword>
<keyword evidence="10" id="KW-1015">Disulfide bond</keyword>
<evidence type="ECO:0000256" key="11">
    <source>
        <dbReference type="ARBA" id="ARBA00023180"/>
    </source>
</evidence>
<evidence type="ECO:0000256" key="1">
    <source>
        <dbReference type="ARBA" id="ARBA00004613"/>
    </source>
</evidence>
<feature type="transmembrane region" description="Helical" evidence="14">
    <location>
        <begin position="750"/>
        <end position="775"/>
    </location>
</feature>
<dbReference type="EMBL" id="JAIQCJ010000539">
    <property type="protein sequence ID" value="KAJ8796091.1"/>
    <property type="molecule type" value="Genomic_DNA"/>
</dbReference>
<keyword evidence="3" id="KW-0272">Extracellular matrix</keyword>
<evidence type="ECO:0000313" key="19">
    <source>
        <dbReference type="Proteomes" id="UP001159641"/>
    </source>
</evidence>
<evidence type="ECO:0000256" key="6">
    <source>
        <dbReference type="ARBA" id="ARBA00022734"/>
    </source>
</evidence>
<evidence type="ECO:0000256" key="2">
    <source>
        <dbReference type="ARBA" id="ARBA00022525"/>
    </source>
</evidence>
<dbReference type="Gene3D" id="2.60.120.1000">
    <property type="match status" value="1"/>
</dbReference>
<evidence type="ECO:0000256" key="13">
    <source>
        <dbReference type="SAM" id="MobiDB-lite"/>
    </source>
</evidence>
<dbReference type="PANTHER" id="PTHR24024">
    <property type="entry name" value="PULMONARY SURFACTANT-ASSOCIATED PROTEIN A"/>
    <property type="match status" value="1"/>
</dbReference>
<keyword evidence="19" id="KW-1185">Reference proteome</keyword>
<evidence type="ECO:0000256" key="12">
    <source>
        <dbReference type="ARBA" id="ARBA00023278"/>
    </source>
</evidence>
<evidence type="ECO:0000256" key="5">
    <source>
        <dbReference type="ARBA" id="ARBA00022729"/>
    </source>
</evidence>
<comment type="caution">
    <text evidence="18">The sequence shown here is derived from an EMBL/GenBank/DDBJ whole genome shotgun (WGS) entry which is preliminary data.</text>
</comment>
<dbReference type="GO" id="GO:0030246">
    <property type="term" value="F:carbohydrate binding"/>
    <property type="evidence" value="ECO:0007669"/>
    <property type="project" value="UniProtKB-KW"/>
</dbReference>
<dbReference type="Gene3D" id="2.10.70.10">
    <property type="entry name" value="Complement Module, domain 1"/>
    <property type="match status" value="1"/>
</dbReference>
<evidence type="ECO:0000256" key="7">
    <source>
        <dbReference type="ARBA" id="ARBA00022737"/>
    </source>
</evidence>
<dbReference type="PROSITE" id="PS51461">
    <property type="entry name" value="NC1_FIB"/>
    <property type="match status" value="1"/>
</dbReference>
<evidence type="ECO:0000256" key="4">
    <source>
        <dbReference type="ARBA" id="ARBA00022723"/>
    </source>
</evidence>
<dbReference type="Pfam" id="PF01410">
    <property type="entry name" value="COLFI"/>
    <property type="match status" value="1"/>
</dbReference>
<protein>
    <recommendedName>
        <fullName evidence="20">Collagen alpha-1(III) chain</fullName>
    </recommendedName>
</protein>
<dbReference type="GO" id="GO:0005581">
    <property type="term" value="C:collagen trimer"/>
    <property type="evidence" value="ECO:0007669"/>
    <property type="project" value="UniProtKB-KW"/>
</dbReference>
<evidence type="ECO:0000256" key="14">
    <source>
        <dbReference type="SAM" id="Phobius"/>
    </source>
</evidence>
<keyword evidence="2" id="KW-0964">Secreted</keyword>
<keyword evidence="11" id="KW-0325">Glycoprotein</keyword>
<keyword evidence="6" id="KW-0430">Lectin</keyword>
<dbReference type="PROSITE" id="PS50184">
    <property type="entry name" value="VWFC_2"/>
    <property type="match status" value="1"/>
</dbReference>
<feature type="chain" id="PRO_5044318918" description="Collagen alpha-1(III) chain" evidence="15">
    <location>
        <begin position="24"/>
        <end position="1362"/>
    </location>
</feature>
<evidence type="ECO:0000256" key="3">
    <source>
        <dbReference type="ARBA" id="ARBA00022530"/>
    </source>
</evidence>
<keyword evidence="12" id="KW-0379">Hydroxylation</keyword>
<evidence type="ECO:0000256" key="9">
    <source>
        <dbReference type="ARBA" id="ARBA00023119"/>
    </source>
</evidence>
<dbReference type="GO" id="GO:0005201">
    <property type="term" value="F:extracellular matrix structural constituent"/>
    <property type="evidence" value="ECO:0007669"/>
    <property type="project" value="InterPro"/>
</dbReference>